<dbReference type="Pfam" id="PF20629">
    <property type="entry name" value="GD_AH_C"/>
    <property type="match status" value="1"/>
</dbReference>
<accession>A0A1Y0ECX4</accession>
<dbReference type="PANTHER" id="PTHR30536">
    <property type="entry name" value="ALTRONATE/GALACTARATE DEHYDRATASE"/>
    <property type="match status" value="1"/>
</dbReference>
<dbReference type="EC" id="4.2.1.42" evidence="4"/>
<dbReference type="Gene3D" id="2.30.130.110">
    <property type="match status" value="1"/>
</dbReference>
<keyword evidence="5" id="KW-1185">Reference proteome</keyword>
<evidence type="ECO:0000256" key="1">
    <source>
        <dbReference type="ARBA" id="ARBA00010986"/>
    </source>
</evidence>
<gene>
    <name evidence="4" type="primary">garD</name>
    <name evidence="4" type="ORF">LOKVESSMR4R_01869</name>
</gene>
<dbReference type="GO" id="GO:0019698">
    <property type="term" value="P:D-galacturonate catabolic process"/>
    <property type="evidence" value="ECO:0007669"/>
    <property type="project" value="TreeGrafter"/>
</dbReference>
<dbReference type="InterPro" id="IPR048332">
    <property type="entry name" value="GD_AH_C"/>
</dbReference>
<dbReference type="InterPro" id="IPR007392">
    <property type="entry name" value="GD_AH_second"/>
</dbReference>
<dbReference type="InterPro" id="IPR052172">
    <property type="entry name" value="UxaA_altronate/galactarate_dh"/>
</dbReference>
<dbReference type="Proteomes" id="UP000195273">
    <property type="component" value="Chromosome"/>
</dbReference>
<evidence type="ECO:0000313" key="5">
    <source>
        <dbReference type="Proteomes" id="UP000195273"/>
    </source>
</evidence>
<sequence>MCAKCSGMTPAAPTLRLHPADNVAVLTARAAAGADPLGCGRPLAVAIAAGHKLATQAIPRGAALRKFGQVIGQATADIGLGDHVHSHNCAFSAHDQDYAIGADLAAAQAMVPVCAPRSFDGYRRADGQVGTRNYIALLATVNCSATVIRRAAAEIEAEGSLQGYTNIDGVIALAHGTGCGMAAAGPGFDILDCVLWGYATHPNVGAAVFVGLGCEVMQIARMRAKAGDAGSDRFHALTIQDSGGTRATIDRIKAHLRAILPQVNQARRSPCPVASLRVGLQCGGSDGFSAITANPALGVASDLLVGLGGTAILSETPEIYGAEQLLLRRASSDAVARKLIDQLRWWQDYAAQGGGSMDNNPSPGNKQGGITTILEKSLGAVAKAGATPLMAVYDYAEKVRAPGFVFMDTPGYDPVSATGQIAGGAQIIVFTTGRGSAFGSKPAPTIKLATNDLLFASMTDDMDLNCGDVVSGGVSLSQKGAAILDLIIATASGAPSKSEMLGLGDHEFLPWQIGAVM</sequence>
<keyword evidence="2 4" id="KW-0456">Lyase</keyword>
<dbReference type="PANTHER" id="PTHR30536:SF5">
    <property type="entry name" value="ALTRONATE DEHYDRATASE"/>
    <property type="match status" value="1"/>
</dbReference>
<protein>
    <submittedName>
        <fullName evidence="4">Galactarate dehydratase (L-threo-forming)</fullName>
        <ecNumber evidence="4">4.2.1.42</ecNumber>
    </submittedName>
</protein>
<dbReference type="GO" id="GO:0008867">
    <property type="term" value="F:galactarate dehydratase activity"/>
    <property type="evidence" value="ECO:0007669"/>
    <property type="project" value="UniProtKB-EC"/>
</dbReference>
<evidence type="ECO:0000256" key="2">
    <source>
        <dbReference type="ARBA" id="ARBA00023239"/>
    </source>
</evidence>
<reference evidence="4 5" key="1">
    <citation type="submission" date="2017-05" db="EMBL/GenBank/DDBJ databases">
        <title>Genome Sequence of Loktanella vestfoldensis Strain SMR4r Isolated from a Culture of the Diatom Skeletonema marinoi.</title>
        <authorList>
            <person name="Topel M."/>
            <person name="Pinder M.I.M."/>
            <person name="Johansson O.N."/>
            <person name="Kourtchenko O."/>
            <person name="Godhe A."/>
            <person name="Clarke A.K."/>
        </authorList>
    </citation>
    <scope>NUCLEOTIDE SEQUENCE [LARGE SCALE GENOMIC DNA]</scope>
    <source>
        <strain evidence="4 5">SMR4r</strain>
    </source>
</reference>
<dbReference type="AlphaFoldDB" id="A0A1Y0ECX4"/>
<evidence type="ECO:0000313" key="4">
    <source>
        <dbReference type="EMBL" id="ARU01182.1"/>
    </source>
</evidence>
<dbReference type="KEGG" id="lvs:LOKVESSMR4R_01869"/>
<dbReference type="Pfam" id="PF04295">
    <property type="entry name" value="GD_AH_second"/>
    <property type="match status" value="1"/>
</dbReference>
<comment type="similarity">
    <text evidence="1">Belongs to the UxaA family.</text>
</comment>
<organism evidence="4 5">
    <name type="scientific">Yoonia vestfoldensis</name>
    <dbReference type="NCBI Taxonomy" id="245188"/>
    <lineage>
        <taxon>Bacteria</taxon>
        <taxon>Pseudomonadati</taxon>
        <taxon>Pseudomonadota</taxon>
        <taxon>Alphaproteobacteria</taxon>
        <taxon>Rhodobacterales</taxon>
        <taxon>Paracoccaceae</taxon>
        <taxon>Yoonia</taxon>
    </lineage>
</organism>
<dbReference type="EMBL" id="CP021431">
    <property type="protein sequence ID" value="ARU01182.1"/>
    <property type="molecule type" value="Genomic_DNA"/>
</dbReference>
<name>A0A1Y0ECX4_9RHOB</name>
<dbReference type="SMART" id="SM00858">
    <property type="entry name" value="SAF"/>
    <property type="match status" value="1"/>
</dbReference>
<dbReference type="InterPro" id="IPR013974">
    <property type="entry name" value="SAF"/>
</dbReference>
<dbReference type="InterPro" id="IPR044144">
    <property type="entry name" value="SAF_UxaA/GarD"/>
</dbReference>
<dbReference type="CDD" id="cd11613">
    <property type="entry name" value="SAF_AH_GD"/>
    <property type="match status" value="1"/>
</dbReference>
<evidence type="ECO:0000259" key="3">
    <source>
        <dbReference type="SMART" id="SM00858"/>
    </source>
</evidence>
<feature type="domain" description="SAF" evidence="3">
    <location>
        <begin position="21"/>
        <end position="90"/>
    </location>
</feature>
<proteinExistence type="inferred from homology"/>